<organism evidence="13 14">
    <name type="scientific">Anopheles arabiensis</name>
    <name type="common">Mosquito</name>
    <dbReference type="NCBI Taxonomy" id="7173"/>
    <lineage>
        <taxon>Eukaryota</taxon>
        <taxon>Metazoa</taxon>
        <taxon>Ecdysozoa</taxon>
        <taxon>Arthropoda</taxon>
        <taxon>Hexapoda</taxon>
        <taxon>Insecta</taxon>
        <taxon>Pterygota</taxon>
        <taxon>Neoptera</taxon>
        <taxon>Endopterygota</taxon>
        <taxon>Diptera</taxon>
        <taxon>Nematocera</taxon>
        <taxon>Culicoidea</taxon>
        <taxon>Culicidae</taxon>
        <taxon>Anophelinae</taxon>
        <taxon>Anopheles</taxon>
    </lineage>
</organism>
<dbReference type="Pfam" id="PF25562">
    <property type="entry name" value="CNBH_CNNM2_C"/>
    <property type="match status" value="1"/>
</dbReference>
<evidence type="ECO:0000313" key="14">
    <source>
        <dbReference type="Proteomes" id="UP000075840"/>
    </source>
</evidence>
<feature type="compositionally biased region" description="Low complexity" evidence="11">
    <location>
        <begin position="914"/>
        <end position="927"/>
    </location>
</feature>
<dbReference type="InterPro" id="IPR018490">
    <property type="entry name" value="cNMP-bd_dom_sf"/>
</dbReference>
<dbReference type="Gene3D" id="2.60.120.10">
    <property type="entry name" value="Jelly Rolls"/>
    <property type="match status" value="1"/>
</dbReference>
<dbReference type="Gene3D" id="3.10.580.10">
    <property type="entry name" value="CBS-domain"/>
    <property type="match status" value="1"/>
</dbReference>
<dbReference type="GO" id="GO:0005886">
    <property type="term" value="C:plasma membrane"/>
    <property type="evidence" value="ECO:0007669"/>
    <property type="project" value="UniProtKB-SubCell"/>
</dbReference>
<feature type="transmembrane region" description="Helical" evidence="12">
    <location>
        <begin position="342"/>
        <end position="366"/>
    </location>
</feature>
<dbReference type="VEuPathDB" id="VectorBase:AARA006850"/>
<keyword evidence="6" id="KW-0677">Repeat</keyword>
<accession>A0A182HZX2</accession>
<dbReference type="InterPro" id="IPR000595">
    <property type="entry name" value="cNMP-bd_dom"/>
</dbReference>
<feature type="transmembrane region" description="Helical" evidence="12">
    <location>
        <begin position="400"/>
        <end position="421"/>
    </location>
</feature>
<dbReference type="PROSITE" id="PS50042">
    <property type="entry name" value="CNMP_BINDING_3"/>
    <property type="match status" value="1"/>
</dbReference>
<keyword evidence="7 12" id="KW-1133">Transmembrane helix</keyword>
<dbReference type="PROSITE" id="PS51846">
    <property type="entry name" value="CNNM"/>
    <property type="match status" value="1"/>
</dbReference>
<dbReference type="InterPro" id="IPR000644">
    <property type="entry name" value="CBS_dom"/>
</dbReference>
<dbReference type="PANTHER" id="PTHR12064:SF94">
    <property type="entry name" value="UNEXTENDED PROTEIN"/>
    <property type="match status" value="1"/>
</dbReference>
<dbReference type="CDD" id="cd04590">
    <property type="entry name" value="CBS_pair_CorC_HlyC_assoc"/>
    <property type="match status" value="1"/>
</dbReference>
<keyword evidence="14" id="KW-1185">Reference proteome</keyword>
<dbReference type="GO" id="GO:0010960">
    <property type="term" value="P:magnesium ion homeostasis"/>
    <property type="evidence" value="ECO:0007669"/>
    <property type="project" value="InterPro"/>
</dbReference>
<evidence type="ECO:0008006" key="15">
    <source>
        <dbReference type="Google" id="ProtNLM"/>
    </source>
</evidence>
<dbReference type="InterPro" id="IPR014710">
    <property type="entry name" value="RmlC-like_jellyroll"/>
</dbReference>
<evidence type="ECO:0000256" key="11">
    <source>
        <dbReference type="SAM" id="MobiDB-lite"/>
    </source>
</evidence>
<dbReference type="GeneID" id="120898165"/>
<keyword evidence="5 12" id="KW-0812">Transmembrane</keyword>
<sequence length="996" mass="110836">MARSGRWAMLKIIAQHLTAAVLPLLLLAGATWRTVDSKALVDRGHDVGSPEMQPIVGGAERVAIVTVVPGTGGTLRLYGDAGDGRTFLVDRVRAQCHEQQLHVVESFPPGVERSAAAVPTMEEELWRGATMLCWSLQGNVVELVIKEDAQIIPVLKTDLPSSTDIGSTNEQRSKRNIDKDSDANSIIHVENPETEEQGTLRIEGYRIENSELAPERDENDVPSVRINTQVQLRLFGTGITRNVAIIFTHETYRFGGPCQVPVTEKFHVTYAEPNGRSGLVEIELPEVIKNKKYFYMCAKYESVDPLEGSDEYDKEASKVNPFLHQGSDMWLRMTSHQPLLPLWLSITVIAVCLMFSALFSGLNLGLMSLDKTDLQILCNTGSDKEKEYARAIQPVRKHGNYLLCSILLGNVLVNSTFTILLDSLTSGLFAVIGSTVAIVIFGEIIPQAICSRHGLAVGAKTIYITRAFMMLTYPVSYPTSKILDLILGKEIGNFYDRDRLKELVQVTKDVNDLDKDEVNVISGVLELRKKKVEDVMTRLEDAYMLPMDAVMDFETISEIMQTGYSRIPVYEGERTNIKSILHIKDLAFVDPDDNTPIRQICEFYGNRLHFVFFDQTLDVMFKEFKSGEFGHMAFIQNVNSEGEGDPYYYTLGLITLEDVIEELIQAEIVDETDVFTDNQSKVPRKRIKRQGVPLFGHRSDKNMEVQRIRIGPQLLFATYQFISTGVTAFTPSCISETILRRLLSQNIFHHIKIKSKTNNERVVIIERGTAIDHFVLILEGRVEVTVGKENLLFESGPFTYYGLQAIVQSPSCDTSTNTPQQILGSLESINRDANSKHVFIPDYTVKAITDVLYLQIHRNLYLAAKRATLMERKQKLGDQSMDPIDAEVEQLMHSLDKADQNSITPDATNLTVNSGAKASKSSSDVASPITALNDPINNTNSSVTPRNHIVLEHDNSSSAAAANDINIGASTSYGNEMVVAGDRDRDPSSAPLLPKP</sequence>
<feature type="region of interest" description="Disordered" evidence="11">
    <location>
        <begin position="900"/>
        <end position="940"/>
    </location>
</feature>
<dbReference type="RefSeq" id="XP_040159561.1">
    <property type="nucleotide sequence ID" value="XM_040303627.1"/>
</dbReference>
<evidence type="ECO:0000256" key="7">
    <source>
        <dbReference type="ARBA" id="ARBA00022989"/>
    </source>
</evidence>
<keyword evidence="4" id="KW-1003">Cell membrane</keyword>
<evidence type="ECO:0000256" key="3">
    <source>
        <dbReference type="ARBA" id="ARBA00022448"/>
    </source>
</evidence>
<dbReference type="SUPFAM" id="SSF54631">
    <property type="entry name" value="CBS-domain pair"/>
    <property type="match status" value="1"/>
</dbReference>
<dbReference type="InterPro" id="IPR046342">
    <property type="entry name" value="CBS_dom_sf"/>
</dbReference>
<dbReference type="SUPFAM" id="SSF51206">
    <property type="entry name" value="cAMP-binding domain-like"/>
    <property type="match status" value="1"/>
</dbReference>
<feature type="compositionally biased region" description="Polar residues" evidence="11">
    <location>
        <begin position="160"/>
        <end position="170"/>
    </location>
</feature>
<dbReference type="GO" id="GO:0022857">
    <property type="term" value="F:transmembrane transporter activity"/>
    <property type="evidence" value="ECO:0007669"/>
    <property type="project" value="TreeGrafter"/>
</dbReference>
<evidence type="ECO:0000256" key="1">
    <source>
        <dbReference type="ARBA" id="ARBA00004651"/>
    </source>
</evidence>
<dbReference type="PROSITE" id="PS51371">
    <property type="entry name" value="CBS"/>
    <property type="match status" value="1"/>
</dbReference>
<comment type="similarity">
    <text evidence="2">Belongs to the ACDP family.</text>
</comment>
<dbReference type="EMBL" id="APCN01002017">
    <property type="status" value="NOT_ANNOTATED_CDS"/>
    <property type="molecule type" value="Genomic_DNA"/>
</dbReference>
<evidence type="ECO:0000256" key="4">
    <source>
        <dbReference type="ARBA" id="ARBA00022475"/>
    </source>
</evidence>
<dbReference type="Pfam" id="PF01595">
    <property type="entry name" value="CNNM"/>
    <property type="match status" value="1"/>
</dbReference>
<evidence type="ECO:0000256" key="9">
    <source>
        <dbReference type="ARBA" id="ARBA00023122"/>
    </source>
</evidence>
<reference evidence="13" key="1">
    <citation type="submission" date="2022-08" db="UniProtKB">
        <authorList>
            <consortium name="EnsemblMetazoa"/>
        </authorList>
    </citation>
    <scope>IDENTIFICATION</scope>
    <source>
        <strain evidence="13">Dongola</strain>
    </source>
</reference>
<evidence type="ECO:0000256" key="6">
    <source>
        <dbReference type="ARBA" id="ARBA00022737"/>
    </source>
</evidence>
<dbReference type="InterPro" id="IPR044751">
    <property type="entry name" value="Ion_transp-like_CBS"/>
</dbReference>
<feature type="transmembrane region" description="Helical" evidence="12">
    <location>
        <begin position="427"/>
        <end position="445"/>
    </location>
</feature>
<dbReference type="CTD" id="5740320"/>
<dbReference type="InterPro" id="IPR045095">
    <property type="entry name" value="ACDP"/>
</dbReference>
<evidence type="ECO:0000256" key="5">
    <source>
        <dbReference type="ARBA" id="ARBA00022692"/>
    </source>
</evidence>
<dbReference type="InterPro" id="IPR002550">
    <property type="entry name" value="CNNM"/>
</dbReference>
<dbReference type="PANTHER" id="PTHR12064">
    <property type="entry name" value="METAL TRANSPORTER CNNM"/>
    <property type="match status" value="1"/>
</dbReference>
<dbReference type="EnsemblMetazoa" id="AARA006850-RA">
    <property type="protein sequence ID" value="AARA006850-PA"/>
    <property type="gene ID" value="AARA006850"/>
</dbReference>
<protein>
    <recommendedName>
        <fullName evidence="15">CNNM transmembrane domain-containing protein</fullName>
    </recommendedName>
</protein>
<dbReference type="GO" id="GO:0006811">
    <property type="term" value="P:monoatomic ion transport"/>
    <property type="evidence" value="ECO:0007669"/>
    <property type="project" value="UniProtKB-KW"/>
</dbReference>
<feature type="region of interest" description="Disordered" evidence="11">
    <location>
        <begin position="160"/>
        <end position="185"/>
    </location>
</feature>
<evidence type="ECO:0000256" key="12">
    <source>
        <dbReference type="SAM" id="Phobius"/>
    </source>
</evidence>
<keyword evidence="10 12" id="KW-0472">Membrane</keyword>
<evidence type="ECO:0000256" key="2">
    <source>
        <dbReference type="ARBA" id="ARBA00010484"/>
    </source>
</evidence>
<evidence type="ECO:0000256" key="10">
    <source>
        <dbReference type="ARBA" id="ARBA00023136"/>
    </source>
</evidence>
<dbReference type="VEuPathDB" id="VectorBase:AARA21_001402"/>
<proteinExistence type="inferred from homology"/>
<evidence type="ECO:0000313" key="13">
    <source>
        <dbReference type="EnsemblMetazoa" id="AARA006850-PA"/>
    </source>
</evidence>
<dbReference type="AlphaFoldDB" id="A0A182HZX2"/>
<feature type="compositionally biased region" description="Basic and acidic residues" evidence="11">
    <location>
        <begin position="171"/>
        <end position="182"/>
    </location>
</feature>
<dbReference type="FunFam" id="3.10.580.10:FF:000001">
    <property type="entry name" value="Putative metal transporter CNNM3 isoform 2"/>
    <property type="match status" value="1"/>
</dbReference>
<keyword evidence="3" id="KW-0813">Transport</keyword>
<keyword evidence="9" id="KW-0129">CBS domain</keyword>
<comment type="subcellular location">
    <subcellularLocation>
        <location evidence="1">Cell membrane</location>
        <topology evidence="1">Multi-pass membrane protein</topology>
    </subcellularLocation>
</comment>
<feature type="compositionally biased region" description="Polar residues" evidence="11">
    <location>
        <begin position="900"/>
        <end position="913"/>
    </location>
</feature>
<evidence type="ECO:0000256" key="8">
    <source>
        <dbReference type="ARBA" id="ARBA00023065"/>
    </source>
</evidence>
<dbReference type="Proteomes" id="UP000075840">
    <property type="component" value="Unassembled WGS sequence"/>
</dbReference>
<name>A0A182HZX2_ANOAR</name>
<keyword evidence="8" id="KW-0406">Ion transport</keyword>